<organism evidence="6 7">
    <name type="scientific">Acaryochloris marina (strain MBIC 11017)</name>
    <dbReference type="NCBI Taxonomy" id="329726"/>
    <lineage>
        <taxon>Bacteria</taxon>
        <taxon>Bacillati</taxon>
        <taxon>Cyanobacteriota</taxon>
        <taxon>Cyanophyceae</taxon>
        <taxon>Acaryochloridales</taxon>
        <taxon>Acaryochloridaceae</taxon>
        <taxon>Acaryochloris</taxon>
    </lineage>
</organism>
<comment type="catalytic activity">
    <reaction evidence="3">
        <text>shikimate + NADP(+) = 3-dehydroshikimate + NADPH + H(+)</text>
        <dbReference type="Rhea" id="RHEA:17737"/>
        <dbReference type="ChEBI" id="CHEBI:15378"/>
        <dbReference type="ChEBI" id="CHEBI:16630"/>
        <dbReference type="ChEBI" id="CHEBI:36208"/>
        <dbReference type="ChEBI" id="CHEBI:57783"/>
        <dbReference type="ChEBI" id="CHEBI:58349"/>
        <dbReference type="EC" id="1.1.1.25"/>
    </reaction>
</comment>
<dbReference type="SUPFAM" id="SSF53223">
    <property type="entry name" value="Aminoacid dehydrogenase-like, N-terminal domain"/>
    <property type="match status" value="1"/>
</dbReference>
<dbReference type="Pfam" id="PF18317">
    <property type="entry name" value="SDH_C"/>
    <property type="match status" value="1"/>
</dbReference>
<evidence type="ECO:0000256" key="3">
    <source>
        <dbReference type="HAMAP-Rule" id="MF_00222"/>
    </source>
</evidence>
<dbReference type="InterPro" id="IPR022893">
    <property type="entry name" value="Shikimate_DH_fam"/>
</dbReference>
<name>B0CEP8_ACAM1</name>
<dbReference type="EC" id="1.1.1.25" evidence="3"/>
<comment type="function">
    <text evidence="3">Involved in the biosynthesis of the chorismate, which leads to the biosynthesis of aromatic amino acids. Catalyzes the reversible NADPH linked reduction of 3-dehydroshikimate (DHSA) to yield shikimate (SA).</text>
</comment>
<dbReference type="GO" id="GO:0004764">
    <property type="term" value="F:shikimate 3-dehydrogenase (NADP+) activity"/>
    <property type="evidence" value="ECO:0007669"/>
    <property type="project" value="UniProtKB-UniRule"/>
</dbReference>
<dbReference type="InterPro" id="IPR036291">
    <property type="entry name" value="NAD(P)-bd_dom_sf"/>
</dbReference>
<feature type="binding site" evidence="3">
    <location>
        <position position="99"/>
    </location>
    <ligand>
        <name>shikimate</name>
        <dbReference type="ChEBI" id="CHEBI:36208"/>
    </ligand>
</feature>
<feature type="binding site" evidence="3">
    <location>
        <position position="258"/>
    </location>
    <ligand>
        <name>NADP(+)</name>
        <dbReference type="ChEBI" id="CHEBI:58349"/>
    </ligand>
</feature>
<dbReference type="PANTHER" id="PTHR21089">
    <property type="entry name" value="SHIKIMATE DEHYDROGENASE"/>
    <property type="match status" value="1"/>
</dbReference>
<dbReference type="Gene3D" id="3.40.50.720">
    <property type="entry name" value="NAD(P)-binding Rossmann-like Domain"/>
    <property type="match status" value="1"/>
</dbReference>
<comment type="pathway">
    <text evidence="1 3">Metabolic intermediate biosynthesis; chorismate biosynthesis; chorismate from D-erythrose 4-phosphate and phosphoenolpyruvate: step 4/7.</text>
</comment>
<feature type="domain" description="Shikimate dehydrogenase substrate binding N-terminal" evidence="4">
    <location>
        <begin position="13"/>
        <end position="101"/>
    </location>
</feature>
<feature type="binding site" evidence="3">
    <location>
        <position position="74"/>
    </location>
    <ligand>
        <name>shikimate</name>
        <dbReference type="ChEBI" id="CHEBI:36208"/>
    </ligand>
</feature>
<gene>
    <name evidence="3 6" type="primary">aroE</name>
    <name evidence="6" type="ordered locus">AM1_3157</name>
</gene>
<feature type="binding site" evidence="3">
    <location>
        <position position="265"/>
    </location>
    <ligand>
        <name>shikimate</name>
        <dbReference type="ChEBI" id="CHEBI:36208"/>
    </ligand>
</feature>
<keyword evidence="7" id="KW-1185">Reference proteome</keyword>
<comment type="similarity">
    <text evidence="3">Belongs to the shikimate dehydrogenase family.</text>
</comment>
<keyword evidence="3" id="KW-0521">NADP</keyword>
<dbReference type="Proteomes" id="UP000000268">
    <property type="component" value="Chromosome"/>
</dbReference>
<dbReference type="OrthoDB" id="9792692at2"/>
<dbReference type="InterPro" id="IPR041121">
    <property type="entry name" value="SDH_C"/>
</dbReference>
<dbReference type="PANTHER" id="PTHR21089:SF1">
    <property type="entry name" value="BIFUNCTIONAL 3-DEHYDROQUINATE DEHYDRATASE_SHIKIMATE DEHYDROGENASE, CHLOROPLASTIC"/>
    <property type="match status" value="1"/>
</dbReference>
<comment type="subunit">
    <text evidence="3">Homodimer.</text>
</comment>
<feature type="binding site" evidence="3">
    <location>
        <begin position="21"/>
        <end position="23"/>
    </location>
    <ligand>
        <name>shikimate</name>
        <dbReference type="ChEBI" id="CHEBI:36208"/>
    </ligand>
</feature>
<feature type="binding site" evidence="3">
    <location>
        <position position="237"/>
    </location>
    <ligand>
        <name>shikimate</name>
        <dbReference type="ChEBI" id="CHEBI:36208"/>
    </ligand>
</feature>
<comment type="caution">
    <text evidence="3">Lacks conserved residue(s) required for the propagation of feature annotation.</text>
</comment>
<proteinExistence type="inferred from homology"/>
<feature type="binding site" evidence="3">
    <location>
        <position position="235"/>
    </location>
    <ligand>
        <name>NADP(+)</name>
        <dbReference type="ChEBI" id="CHEBI:58349"/>
    </ligand>
</feature>
<feature type="binding site" evidence="3">
    <location>
        <position position="114"/>
    </location>
    <ligand>
        <name>shikimate</name>
        <dbReference type="ChEBI" id="CHEBI:36208"/>
    </ligand>
</feature>
<dbReference type="UniPathway" id="UPA00053">
    <property type="reaction ID" value="UER00087"/>
</dbReference>
<keyword evidence="3" id="KW-0028">Amino-acid biosynthesis</keyword>
<dbReference type="KEGG" id="amr:AM1_3157"/>
<sequence length="292" mass="31110">MVQITGATKLLGVMGHPVEHSLSPVMHNAALQALATQQHRFLEYVYIPLPVTAHALPAVVSSLRELGCCGFNITIPHKQAIMPLLTETTAIAKAVGAVNTVWPTDDGWAGTNTDVEGFLSPLQPLNRDWSTITPCILGCGGAARAVLAGCAQLGCLQVHIIGRQPAKLEHLKSTCATTLSIDIQIHLWEDLAPLLPQAALLINTTPVGMSPHIQASPLSAVEIDQLPKEAIVYDLIYTPNPTVLLKQTQASGRIAITGVEMLVQQGAAALSLWIDQPAPVDIMREALLACFT</sequence>
<evidence type="ECO:0000259" key="4">
    <source>
        <dbReference type="Pfam" id="PF08501"/>
    </source>
</evidence>
<dbReference type="HAMAP" id="MF_00222">
    <property type="entry name" value="Shikimate_DH_AroE"/>
    <property type="match status" value="1"/>
</dbReference>
<dbReference type="CDD" id="cd01065">
    <property type="entry name" value="NAD_bind_Shikimate_DH"/>
    <property type="match status" value="1"/>
</dbReference>
<keyword evidence="2 3" id="KW-0057">Aromatic amino acid biosynthesis</keyword>
<dbReference type="NCBIfam" id="NF001314">
    <property type="entry name" value="PRK00258.2-2"/>
    <property type="match status" value="1"/>
</dbReference>
<dbReference type="AlphaFoldDB" id="B0CEP8"/>
<evidence type="ECO:0000313" key="6">
    <source>
        <dbReference type="EMBL" id="ABW28153.1"/>
    </source>
</evidence>
<reference evidence="6 7" key="1">
    <citation type="journal article" date="2008" name="Proc. Natl. Acad. Sci. U.S.A.">
        <title>Niche adaptation and genome expansion in the chlorophyll d-producing cyanobacterium Acaryochloris marina.</title>
        <authorList>
            <person name="Swingley W.D."/>
            <person name="Chen M."/>
            <person name="Cheung P.C."/>
            <person name="Conrad A.L."/>
            <person name="Dejesa L.C."/>
            <person name="Hao J."/>
            <person name="Honchak B.M."/>
            <person name="Karbach L.E."/>
            <person name="Kurdoglu A."/>
            <person name="Lahiri S."/>
            <person name="Mastrian S.D."/>
            <person name="Miyashita H."/>
            <person name="Page L."/>
            <person name="Ramakrishna P."/>
            <person name="Satoh S."/>
            <person name="Sattley W.M."/>
            <person name="Shimada Y."/>
            <person name="Taylor H.L."/>
            <person name="Tomo T."/>
            <person name="Tsuchiya T."/>
            <person name="Wang Z.T."/>
            <person name="Raymond J."/>
            <person name="Mimuro M."/>
            <person name="Blankenship R.E."/>
            <person name="Touchman J.W."/>
        </authorList>
    </citation>
    <scope>NUCLEOTIDE SEQUENCE [LARGE SCALE GENOMIC DNA]</scope>
    <source>
        <strain evidence="7">MBIC 11017</strain>
    </source>
</reference>
<dbReference type="Pfam" id="PF08501">
    <property type="entry name" value="Shikimate_dh_N"/>
    <property type="match status" value="1"/>
</dbReference>
<evidence type="ECO:0000313" key="7">
    <source>
        <dbReference type="Proteomes" id="UP000000268"/>
    </source>
</evidence>
<feature type="domain" description="SDH C-terminal" evidence="5">
    <location>
        <begin position="258"/>
        <end position="288"/>
    </location>
</feature>
<dbReference type="GO" id="GO:0019632">
    <property type="term" value="P:shikimate metabolic process"/>
    <property type="evidence" value="ECO:0007669"/>
    <property type="project" value="TreeGrafter"/>
</dbReference>
<evidence type="ECO:0000256" key="1">
    <source>
        <dbReference type="ARBA" id="ARBA00004871"/>
    </source>
</evidence>
<evidence type="ECO:0000256" key="2">
    <source>
        <dbReference type="ARBA" id="ARBA00023141"/>
    </source>
</evidence>
<keyword evidence="3" id="KW-0560">Oxidoreductase</keyword>
<dbReference type="GO" id="GO:0008652">
    <property type="term" value="P:amino acid biosynthetic process"/>
    <property type="evidence" value="ECO:0007669"/>
    <property type="project" value="UniProtKB-KW"/>
</dbReference>
<protein>
    <recommendedName>
        <fullName evidence="3">Shikimate dehydrogenase (NADP(+))</fullName>
        <shortName evidence="3">SDH</shortName>
        <ecNumber evidence="3">1.1.1.25</ecNumber>
    </recommendedName>
</protein>
<dbReference type="eggNOG" id="COG0169">
    <property type="taxonomic scope" value="Bacteria"/>
</dbReference>
<dbReference type="GO" id="GO:0009423">
    <property type="term" value="P:chorismate biosynthetic process"/>
    <property type="evidence" value="ECO:0007669"/>
    <property type="project" value="UniProtKB-UniRule"/>
</dbReference>
<dbReference type="GO" id="GO:0009073">
    <property type="term" value="P:aromatic amino acid family biosynthetic process"/>
    <property type="evidence" value="ECO:0007669"/>
    <property type="project" value="UniProtKB-KW"/>
</dbReference>
<dbReference type="InterPro" id="IPR046346">
    <property type="entry name" value="Aminoacid_DH-like_N_sf"/>
</dbReference>
<dbReference type="RefSeq" id="WP_012163577.1">
    <property type="nucleotide sequence ID" value="NC_009925.1"/>
</dbReference>
<feature type="active site" description="Proton acceptor" evidence="3">
    <location>
        <position position="78"/>
    </location>
</feature>
<dbReference type="STRING" id="329726.AM1_3157"/>
<dbReference type="EMBL" id="CP000828">
    <property type="protein sequence ID" value="ABW28153.1"/>
    <property type="molecule type" value="Genomic_DNA"/>
</dbReference>
<dbReference type="HOGENOM" id="CLU_044063_0_1_3"/>
<evidence type="ECO:0000259" key="5">
    <source>
        <dbReference type="Pfam" id="PF18317"/>
    </source>
</evidence>
<dbReference type="Gene3D" id="3.40.50.10860">
    <property type="entry name" value="Leucine Dehydrogenase, chain A, domain 1"/>
    <property type="match status" value="1"/>
</dbReference>
<dbReference type="GO" id="GO:0005829">
    <property type="term" value="C:cytosol"/>
    <property type="evidence" value="ECO:0007669"/>
    <property type="project" value="TreeGrafter"/>
</dbReference>
<accession>B0CEP8</accession>
<dbReference type="InterPro" id="IPR013708">
    <property type="entry name" value="Shikimate_DH-bd_N"/>
</dbReference>
<dbReference type="SUPFAM" id="SSF51735">
    <property type="entry name" value="NAD(P)-binding Rossmann-fold domains"/>
    <property type="match status" value="1"/>
</dbReference>
<dbReference type="GO" id="GO:0050661">
    <property type="term" value="F:NADP binding"/>
    <property type="evidence" value="ECO:0007669"/>
    <property type="project" value="TreeGrafter"/>
</dbReference>